<dbReference type="FunFam" id="1.20.960.30:FF:000001">
    <property type="entry name" value="F-box-like/WD repeat-containing protein TBL1XR1"/>
    <property type="match status" value="1"/>
</dbReference>
<evidence type="ECO:0000256" key="1">
    <source>
        <dbReference type="ARBA" id="ARBA00004123"/>
    </source>
</evidence>
<dbReference type="GO" id="GO:0000118">
    <property type="term" value="C:histone deacetylase complex"/>
    <property type="evidence" value="ECO:0007669"/>
    <property type="project" value="TreeGrafter"/>
</dbReference>
<evidence type="ECO:0000313" key="7">
    <source>
        <dbReference type="Proteomes" id="UP000472269"/>
    </source>
</evidence>
<dbReference type="AlphaFoldDB" id="A0A663M3Z7"/>
<dbReference type="InterPro" id="IPR006594">
    <property type="entry name" value="LisH"/>
</dbReference>
<sequence length="203" mass="21736">MSITSDEVNFLVYRYLQESGFSHSAFTFGIESHISQSNINGTLVPPAALISILQKGLQYVEAEISINEDGTVFDGRPIESLSLIDAVMPDVVQTRQQAFREKLAQQQASAAAAAAATAATAGATTTAVSQQNTPKNGEATVNGEENGAHAINNHSKPMEIDGDVEIPPNKATVLRGHESEVFICAWNPVGDLLASGDTWWRPR</sequence>
<dbReference type="Gene3D" id="2.130.10.10">
    <property type="entry name" value="YVTN repeat-like/Quinoprotein amine dehydrogenase"/>
    <property type="match status" value="1"/>
</dbReference>
<keyword evidence="3" id="KW-0677">Repeat</keyword>
<proteinExistence type="inferred from homology"/>
<dbReference type="Gene3D" id="1.20.960.30">
    <property type="match status" value="1"/>
</dbReference>
<dbReference type="SMART" id="SM00667">
    <property type="entry name" value="LisH"/>
    <property type="match status" value="1"/>
</dbReference>
<organism evidence="6 7">
    <name type="scientific">Athene cunicularia</name>
    <name type="common">Burrowing owl</name>
    <name type="synonym">Speotyto cunicularia</name>
    <dbReference type="NCBI Taxonomy" id="194338"/>
    <lineage>
        <taxon>Eukaryota</taxon>
        <taxon>Metazoa</taxon>
        <taxon>Chordata</taxon>
        <taxon>Craniata</taxon>
        <taxon>Vertebrata</taxon>
        <taxon>Euteleostomi</taxon>
        <taxon>Archelosauria</taxon>
        <taxon>Archosauria</taxon>
        <taxon>Dinosauria</taxon>
        <taxon>Saurischia</taxon>
        <taxon>Theropoda</taxon>
        <taxon>Coelurosauria</taxon>
        <taxon>Aves</taxon>
        <taxon>Neognathae</taxon>
        <taxon>Neoaves</taxon>
        <taxon>Telluraves</taxon>
        <taxon>Strigiformes</taxon>
        <taxon>Strigidae</taxon>
        <taxon>Athene</taxon>
    </lineage>
</organism>
<dbReference type="PROSITE" id="PS50896">
    <property type="entry name" value="LISH"/>
    <property type="match status" value="1"/>
</dbReference>
<gene>
    <name evidence="6" type="primary">TBL1X</name>
</gene>
<reference evidence="6" key="1">
    <citation type="submission" date="2025-08" db="UniProtKB">
        <authorList>
            <consortium name="Ensembl"/>
        </authorList>
    </citation>
    <scope>IDENTIFICATION</scope>
</reference>
<dbReference type="InterPro" id="IPR045183">
    <property type="entry name" value="Ebi-like"/>
</dbReference>
<accession>A0A663M3Z7</accession>
<evidence type="ECO:0000256" key="4">
    <source>
        <dbReference type="ARBA" id="ARBA00023242"/>
    </source>
</evidence>
<comment type="subcellular location">
    <subcellularLocation>
        <location evidence="1">Nucleus</location>
    </subcellularLocation>
</comment>
<dbReference type="InterPro" id="IPR015943">
    <property type="entry name" value="WD40/YVTN_repeat-like_dom_sf"/>
</dbReference>
<evidence type="ECO:0000256" key="5">
    <source>
        <dbReference type="ARBA" id="ARBA00025741"/>
    </source>
</evidence>
<dbReference type="Pfam" id="PF08513">
    <property type="entry name" value="LisH"/>
    <property type="match status" value="1"/>
</dbReference>
<name>A0A663M3Z7_ATHCN</name>
<dbReference type="Proteomes" id="UP000472269">
    <property type="component" value="Unplaced"/>
</dbReference>
<keyword evidence="7" id="KW-1185">Reference proteome</keyword>
<dbReference type="Ensembl" id="ENSACUT00000007107.1">
    <property type="protein sequence ID" value="ENSACUP00000006639.1"/>
    <property type="gene ID" value="ENSACUG00000004567.1"/>
</dbReference>
<keyword evidence="2" id="KW-0853">WD repeat</keyword>
<dbReference type="PANTHER" id="PTHR22846">
    <property type="entry name" value="WD40 REPEAT PROTEIN"/>
    <property type="match status" value="1"/>
</dbReference>
<protein>
    <submittedName>
        <fullName evidence="6">Transducin beta like 1 X-linked</fullName>
    </submittedName>
</protein>
<comment type="similarity">
    <text evidence="5">Belongs to the WD repeat EBI family.</text>
</comment>
<evidence type="ECO:0000313" key="6">
    <source>
        <dbReference type="Ensembl" id="ENSACUP00000006639.1"/>
    </source>
</evidence>
<dbReference type="PANTHER" id="PTHR22846:SF52">
    <property type="entry name" value="F-BOX-LIKE_WD REPEAT-CONTAINING PROTEIN TBL1X"/>
    <property type="match status" value="1"/>
</dbReference>
<dbReference type="GO" id="GO:0003714">
    <property type="term" value="F:transcription corepressor activity"/>
    <property type="evidence" value="ECO:0007669"/>
    <property type="project" value="InterPro"/>
</dbReference>
<evidence type="ECO:0000256" key="2">
    <source>
        <dbReference type="ARBA" id="ARBA00022574"/>
    </source>
</evidence>
<keyword evidence="4" id="KW-0539">Nucleus</keyword>
<reference evidence="6" key="2">
    <citation type="submission" date="2025-09" db="UniProtKB">
        <authorList>
            <consortium name="Ensembl"/>
        </authorList>
    </citation>
    <scope>IDENTIFICATION</scope>
</reference>
<dbReference type="GO" id="GO:0006357">
    <property type="term" value="P:regulation of transcription by RNA polymerase II"/>
    <property type="evidence" value="ECO:0007669"/>
    <property type="project" value="TreeGrafter"/>
</dbReference>
<evidence type="ECO:0000256" key="3">
    <source>
        <dbReference type="ARBA" id="ARBA00022737"/>
    </source>
</evidence>